<dbReference type="STRING" id="1122155.SAMN02745158_01730"/>
<feature type="coiled-coil region" evidence="6">
    <location>
        <begin position="257"/>
        <end position="347"/>
    </location>
</feature>
<feature type="coiled-coil region" evidence="6">
    <location>
        <begin position="565"/>
        <end position="627"/>
    </location>
</feature>
<dbReference type="Pfam" id="PF02687">
    <property type="entry name" value="FtsX"/>
    <property type="match status" value="2"/>
</dbReference>
<keyword evidence="6" id="KW-0175">Coiled coil</keyword>
<keyword evidence="5 7" id="KW-0472">Membrane</keyword>
<organism evidence="9 10">
    <name type="scientific">Lactonifactor longoviformis DSM 17459</name>
    <dbReference type="NCBI Taxonomy" id="1122155"/>
    <lineage>
        <taxon>Bacteria</taxon>
        <taxon>Bacillati</taxon>
        <taxon>Bacillota</taxon>
        <taxon>Clostridia</taxon>
        <taxon>Eubacteriales</taxon>
        <taxon>Clostridiaceae</taxon>
        <taxon>Lactonifactor</taxon>
    </lineage>
</organism>
<protein>
    <submittedName>
        <fullName evidence="9">Putative ABC transport system permease protein</fullName>
    </submittedName>
</protein>
<evidence type="ECO:0000256" key="6">
    <source>
        <dbReference type="SAM" id="Coils"/>
    </source>
</evidence>
<feature type="transmembrane region" description="Helical" evidence="7">
    <location>
        <begin position="748"/>
        <end position="771"/>
    </location>
</feature>
<proteinExistence type="predicted"/>
<feature type="transmembrane region" description="Helical" evidence="7">
    <location>
        <begin position="656"/>
        <end position="677"/>
    </location>
</feature>
<sequence>MKHNALKKDFFVELRKTKNRFFSILLIVVLGVAFFSGIRAASPDMNLSADKFYDDSNFMDMRILSSLGLTDEDVNAVRGIEGVSSAEGGYSADVLCDLEDAQIVVRLMSMPESMNEIQIAEGRLPENNQECLVDTKFITNTGYEIGDTIKVASGTEDDIKDTVKETSYKIVGSGSIPYYLSLDRGTTKIGNGNLNSFIFLPKDCFAIEAYTELCLTVTGARELLDTSDAYENLVGKVQDRLEDISEDRCQARYDGIQEEGRDKIADAKKEIADNEQKLEDAAKELEDGQVKLEDGKKEIAENEQKLADGKKELDDNEAVLQDGRSQIDDGYVQIADAKEQLEEKQQEIDSGWEQIEANEQTLKEKQQEYESGLALYKEGEAKTEEQIAAAWKEWNEGKAALDGAWASAREQAEQEARQQAEQGVRAAMEESLKAAVEAGLMTQEEADAQLAAAISAAQESAVAEAVKVIENQFADPRGELEKNKKIIEENETAARQQLLASKKELEEGKAELDGGFEQLEAARAELEDGQSQLNAGWEELSAQAALLEEKEAEWQDGKQKLYDAGKEWQDGVDQLEDAKKELQDKEQEFWDGKQEYEEAREEAEPEIADAKVKIQDAEKELQELELPEWYVLDRNYIESYVEYHQDSQRIEAIGKVFPVIFFLVAALICLTSMTRMVEEERIQIGTLKALGYGKFSIAAKYICYAFTATMLGSLTGLVLGQKLLPVVIINAYGILYTNLPQILNPLHLSYSLSSTAAAIFCTVAATVFACYKELNACPAELMRPAAPKIGKRVLLERIGILWRHLNFTNKSTIRNLFRYKKRFFMTVLGIGGCMGLLLVGFGLKDSIKSIGTLQFGSIRNYSASIAMKDDVTEEEENQLLEIVKNDKEIKNSLSVCETSVDVGRKGTEKSSYMVIPQDPGRLTEFISLRDRLTKTPYELTDDGVIITEKLAKLLDVKAGDEIYLKKDETHKLNVKVSHITENYFYHYVYITPALYEKIYQEEPEFHQIYTINSSDSGKFEEEFQRRYMEEEQVTEISFLSGLADRIADMLKSMDTVIYVLVISAGMLAFIVLYNLNTINLSERKRELATLKVLGFYDMEVSSYMIRENIWLTLIGSIVGVIFGRMLHYFVILTAEIDIMMFGRNIEPKSFIFSIILTFFFSFLVNFAMHFKLKKINMVESMKSVE</sequence>
<reference evidence="9 10" key="1">
    <citation type="submission" date="2016-11" db="EMBL/GenBank/DDBJ databases">
        <authorList>
            <person name="Jaros S."/>
            <person name="Januszkiewicz K."/>
            <person name="Wedrychowicz H."/>
        </authorList>
    </citation>
    <scope>NUCLEOTIDE SEQUENCE [LARGE SCALE GENOMIC DNA]</scope>
    <source>
        <strain evidence="9 10">DSM 17459</strain>
    </source>
</reference>
<keyword evidence="3 7" id="KW-0812">Transmembrane</keyword>
<feature type="transmembrane region" description="Helical" evidence="7">
    <location>
        <begin position="1055"/>
        <end position="1075"/>
    </location>
</feature>
<keyword evidence="4 7" id="KW-1133">Transmembrane helix</keyword>
<evidence type="ECO:0000256" key="4">
    <source>
        <dbReference type="ARBA" id="ARBA00022989"/>
    </source>
</evidence>
<evidence type="ECO:0000259" key="8">
    <source>
        <dbReference type="Pfam" id="PF02687"/>
    </source>
</evidence>
<dbReference type="OrthoDB" id="5137249at2"/>
<evidence type="ECO:0000256" key="3">
    <source>
        <dbReference type="ARBA" id="ARBA00022692"/>
    </source>
</evidence>
<keyword evidence="10" id="KW-1185">Reference proteome</keyword>
<dbReference type="PANTHER" id="PTHR30287:SF1">
    <property type="entry name" value="INNER MEMBRANE PROTEIN"/>
    <property type="match status" value="1"/>
</dbReference>
<evidence type="ECO:0000313" key="10">
    <source>
        <dbReference type="Proteomes" id="UP000184245"/>
    </source>
</evidence>
<feature type="domain" description="ABC3 transporter permease C-terminal" evidence="8">
    <location>
        <begin position="1059"/>
        <end position="1176"/>
    </location>
</feature>
<dbReference type="PANTHER" id="PTHR30287">
    <property type="entry name" value="MEMBRANE COMPONENT OF PREDICTED ABC SUPERFAMILY METABOLITE UPTAKE TRANSPORTER"/>
    <property type="match status" value="1"/>
</dbReference>
<dbReference type="AlphaFoldDB" id="A0A1M4WUX2"/>
<feature type="transmembrane region" description="Helical" evidence="7">
    <location>
        <begin position="1108"/>
        <end position="1130"/>
    </location>
</feature>
<dbReference type="EMBL" id="FQVI01000007">
    <property type="protein sequence ID" value="SHE84853.1"/>
    <property type="molecule type" value="Genomic_DNA"/>
</dbReference>
<accession>A0A1M4WUX2</accession>
<evidence type="ECO:0000256" key="2">
    <source>
        <dbReference type="ARBA" id="ARBA00022475"/>
    </source>
</evidence>
<feature type="domain" description="ABC3 transporter permease C-terminal" evidence="8">
    <location>
        <begin position="656"/>
        <end position="769"/>
    </location>
</feature>
<dbReference type="RefSeq" id="WP_072850930.1">
    <property type="nucleotide sequence ID" value="NZ_FQVI01000007.1"/>
</dbReference>
<dbReference type="Proteomes" id="UP000184245">
    <property type="component" value="Unassembled WGS sequence"/>
</dbReference>
<feature type="transmembrane region" description="Helical" evidence="7">
    <location>
        <begin position="1150"/>
        <end position="1172"/>
    </location>
</feature>
<evidence type="ECO:0000256" key="5">
    <source>
        <dbReference type="ARBA" id="ARBA00023136"/>
    </source>
</evidence>
<evidence type="ECO:0000256" key="1">
    <source>
        <dbReference type="ARBA" id="ARBA00004651"/>
    </source>
</evidence>
<gene>
    <name evidence="9" type="ORF">SAMN02745158_01730</name>
</gene>
<feature type="transmembrane region" description="Helical" evidence="7">
    <location>
        <begin position="698"/>
        <end position="719"/>
    </location>
</feature>
<dbReference type="InterPro" id="IPR003838">
    <property type="entry name" value="ABC3_permease_C"/>
</dbReference>
<name>A0A1M4WUX2_9CLOT</name>
<evidence type="ECO:0000256" key="7">
    <source>
        <dbReference type="SAM" id="Phobius"/>
    </source>
</evidence>
<dbReference type="InterPro" id="IPR038766">
    <property type="entry name" value="Membrane_comp_ABC_pdt"/>
</dbReference>
<comment type="subcellular location">
    <subcellularLocation>
        <location evidence="1">Cell membrane</location>
        <topology evidence="1">Multi-pass membrane protein</topology>
    </subcellularLocation>
</comment>
<dbReference type="GO" id="GO:0005886">
    <property type="term" value="C:plasma membrane"/>
    <property type="evidence" value="ECO:0007669"/>
    <property type="project" value="UniProtKB-SubCell"/>
</dbReference>
<evidence type="ECO:0000313" key="9">
    <source>
        <dbReference type="EMBL" id="SHE84853.1"/>
    </source>
</evidence>
<keyword evidence="2" id="KW-1003">Cell membrane</keyword>
<feature type="transmembrane region" description="Helical" evidence="7">
    <location>
        <begin position="823"/>
        <end position="843"/>
    </location>
</feature>